<dbReference type="InParanoid" id="A0A5J5ECA3"/>
<organism evidence="1 2">
    <name type="scientific">Sphaerosporella brunnea</name>
    <dbReference type="NCBI Taxonomy" id="1250544"/>
    <lineage>
        <taxon>Eukaryota</taxon>
        <taxon>Fungi</taxon>
        <taxon>Dikarya</taxon>
        <taxon>Ascomycota</taxon>
        <taxon>Pezizomycotina</taxon>
        <taxon>Pezizomycetes</taxon>
        <taxon>Pezizales</taxon>
        <taxon>Pyronemataceae</taxon>
        <taxon>Sphaerosporella</taxon>
    </lineage>
</organism>
<proteinExistence type="predicted"/>
<sequence length="160" mass="18443">MEAYVTTQPKSLKKVCGCNVLKSVTGVWSSPLSARLYPIAIKFKKQHVHIKENKKPSPPLQPLAAIMMISDRVHHTAMPPQRNSEIMDEFRVFWAGKRVECNYCHHEFVEHATAQKNYLIRCEQFSLRHRARYEQYRESVRVLRSGALGGKGEHPKTMSP</sequence>
<evidence type="ECO:0000313" key="2">
    <source>
        <dbReference type="Proteomes" id="UP000326924"/>
    </source>
</evidence>
<dbReference type="Proteomes" id="UP000326924">
    <property type="component" value="Unassembled WGS sequence"/>
</dbReference>
<accession>A0A5J5ECA3</accession>
<reference evidence="1 2" key="1">
    <citation type="submission" date="2019-09" db="EMBL/GenBank/DDBJ databases">
        <title>Draft genome of the ectomycorrhizal ascomycete Sphaerosporella brunnea.</title>
        <authorList>
            <consortium name="DOE Joint Genome Institute"/>
            <person name="Benucci G.M."/>
            <person name="Marozzi G."/>
            <person name="Antonielli L."/>
            <person name="Sanchez S."/>
            <person name="Marco P."/>
            <person name="Wang X."/>
            <person name="Falini L.B."/>
            <person name="Barry K."/>
            <person name="Haridas S."/>
            <person name="Lipzen A."/>
            <person name="Labutti K."/>
            <person name="Grigoriev I.V."/>
            <person name="Murat C."/>
            <person name="Martin F."/>
            <person name="Albertini E."/>
            <person name="Donnini D."/>
            <person name="Bonito G."/>
        </authorList>
    </citation>
    <scope>NUCLEOTIDE SEQUENCE [LARGE SCALE GENOMIC DNA]</scope>
    <source>
        <strain evidence="1 2">Sb_GMNB300</strain>
    </source>
</reference>
<gene>
    <name evidence="1" type="ORF">FN846DRAFT_982319</name>
</gene>
<name>A0A5J5ECA3_9PEZI</name>
<keyword evidence="2" id="KW-1185">Reference proteome</keyword>
<dbReference type="EMBL" id="VXIS01000620">
    <property type="protein sequence ID" value="KAA8892717.1"/>
    <property type="molecule type" value="Genomic_DNA"/>
</dbReference>
<evidence type="ECO:0000313" key="1">
    <source>
        <dbReference type="EMBL" id="KAA8892717.1"/>
    </source>
</evidence>
<dbReference type="AlphaFoldDB" id="A0A5J5ECA3"/>
<comment type="caution">
    <text evidence="1">The sequence shown here is derived from an EMBL/GenBank/DDBJ whole genome shotgun (WGS) entry which is preliminary data.</text>
</comment>
<protein>
    <submittedName>
        <fullName evidence="1">Uncharacterized protein</fullName>
    </submittedName>
</protein>